<feature type="compositionally biased region" description="Polar residues" evidence="8">
    <location>
        <begin position="231"/>
        <end position="240"/>
    </location>
</feature>
<evidence type="ECO:0000256" key="1">
    <source>
        <dbReference type="ARBA" id="ARBA00022723"/>
    </source>
</evidence>
<keyword evidence="4" id="KW-0805">Transcription regulation</keyword>
<keyword evidence="3" id="KW-0862">Zinc</keyword>
<keyword evidence="11" id="KW-1185">Reference proteome</keyword>
<keyword evidence="7" id="KW-0175">Coiled coil</keyword>
<dbReference type="GO" id="GO:0043565">
    <property type="term" value="F:sequence-specific DNA binding"/>
    <property type="evidence" value="ECO:0007669"/>
    <property type="project" value="InterPro"/>
</dbReference>
<dbReference type="PROSITE" id="PS50114">
    <property type="entry name" value="GATA_ZN_FINGER_2"/>
    <property type="match status" value="1"/>
</dbReference>
<dbReference type="eggNOG" id="KOG1601">
    <property type="taxonomic scope" value="Eukaryota"/>
</dbReference>
<feature type="compositionally biased region" description="Basic and acidic residues" evidence="8">
    <location>
        <begin position="199"/>
        <end position="209"/>
    </location>
</feature>
<reference evidence="11" key="1">
    <citation type="submission" date="2013-05" db="EMBL/GenBank/DDBJ databases">
        <title>The Genome sequence of Mucor circinelloides f. circinelloides 1006PhL.</title>
        <authorList>
            <consortium name="The Broad Institute Genomics Platform"/>
            <person name="Cuomo C."/>
            <person name="Earl A."/>
            <person name="Findley K."/>
            <person name="Lee S.C."/>
            <person name="Walker B."/>
            <person name="Young S."/>
            <person name="Zeng Q."/>
            <person name="Gargeya S."/>
            <person name="Fitzgerald M."/>
            <person name="Haas B."/>
            <person name="Abouelleil A."/>
            <person name="Allen A.W."/>
            <person name="Alvarado L."/>
            <person name="Arachchi H.M."/>
            <person name="Berlin A.M."/>
            <person name="Chapman S.B."/>
            <person name="Gainer-Dewar J."/>
            <person name="Goldberg J."/>
            <person name="Griggs A."/>
            <person name="Gujja S."/>
            <person name="Hansen M."/>
            <person name="Howarth C."/>
            <person name="Imamovic A."/>
            <person name="Ireland A."/>
            <person name="Larimer J."/>
            <person name="McCowan C."/>
            <person name="Murphy C."/>
            <person name="Pearson M."/>
            <person name="Poon T.W."/>
            <person name="Priest M."/>
            <person name="Roberts A."/>
            <person name="Saif S."/>
            <person name="Shea T."/>
            <person name="Sisk P."/>
            <person name="Sykes S."/>
            <person name="Wortman J."/>
            <person name="Nusbaum C."/>
            <person name="Birren B."/>
        </authorList>
    </citation>
    <scope>NUCLEOTIDE SEQUENCE [LARGE SCALE GENOMIC DNA]</scope>
    <source>
        <strain evidence="11">1006PhL</strain>
    </source>
</reference>
<dbReference type="SUPFAM" id="SSF57716">
    <property type="entry name" value="Glucocorticoid receptor-like (DNA-binding domain)"/>
    <property type="match status" value="1"/>
</dbReference>
<dbReference type="AlphaFoldDB" id="S2JMZ4"/>
<sequence length="872" mass="96030">MSSSGLIAARKRLENAIKKYEIPTESEPNPADKCKDGVLLLSLLQSRLNWTNAVFARYKTDPVQQPKRTSNTRRKWPNMKYLGTCTLQLGAHLYENTNFYEATRTDSWKDIAIKQGLMKPAPPPPPPPTPQVNPENKPDVVMQDAIPQPEGNPDVVMEEAEKDAVVGGGEKKDAVMEKVDENQASEANEAPSAVPEQSSTKEADTEKSQEQPQTPLELNTKDEPQVEASVSADTQATTSETSKKPESVVPNVHPQANGSTESQQPETQPQEIPDEKLTFVDIVFELKEFPNERFIFPKDAIIQSTVTGPNPDDCFIIASFVLPLDMAQTDEFFQKPKEKILKYGEACQLPCIKDYCQENTTRESRAADPLLPLDSYQPINIRMTNAKLITADALKAYVHKTEVVRKSMKDKMKHFPKRTYLKFDLSEDETRAHEIRELIKRASVAPDISTGPVQAEKKRNEILNAIRLGKRERDEKFESELPKNKMNARDDGFMKCAYCSTKLTSMWRSGPGGHGTLCNSCGLQWRRGEILVGAPVISPEEEKRLQKEKREKEKIAEALELERAEKEEEKLKKKAERQGGSTSHHHEISYASGTFAAQLLQQRNRQRQANIPPAPAPTIAAPVPNAIGTPCPATAPPATAVLPPPAAAVGSVPVANPVPPAVVQQPKASTETKKAPRSRKSKAETSDSKKSIASAPAVPAATASSSATTAATQQAAQTQPQQTQAPTQTQQPAPVPLSLYNPAGIPLPTLSIDFAGHMQFAHPNCGITLLDRDFSVRLCKDGCEQTTVKFEKKDLTNAVFEVVTEGEAALKREVLKMKIVPATAKKIAAFGKTMKIDKKNGVNIRFLEKLDPSGGAVVQRILQRWLVTEPQQ</sequence>
<organism evidence="10 11">
    <name type="scientific">Mucor circinelloides f. circinelloides (strain 1006PhL)</name>
    <name type="common">Mucormycosis agent</name>
    <name type="synonym">Calyptromyces circinelloides</name>
    <dbReference type="NCBI Taxonomy" id="1220926"/>
    <lineage>
        <taxon>Eukaryota</taxon>
        <taxon>Fungi</taxon>
        <taxon>Fungi incertae sedis</taxon>
        <taxon>Mucoromycota</taxon>
        <taxon>Mucoromycotina</taxon>
        <taxon>Mucoromycetes</taxon>
        <taxon>Mucorales</taxon>
        <taxon>Mucorineae</taxon>
        <taxon>Mucoraceae</taxon>
        <taxon>Mucor</taxon>
    </lineage>
</organism>
<dbReference type="STRING" id="1220926.S2JMZ4"/>
<dbReference type="Proteomes" id="UP000014254">
    <property type="component" value="Unassembled WGS sequence"/>
</dbReference>
<feature type="compositionally biased region" description="Pro residues" evidence="8">
    <location>
        <begin position="120"/>
        <end position="131"/>
    </location>
</feature>
<evidence type="ECO:0000256" key="6">
    <source>
        <dbReference type="PROSITE-ProRule" id="PRU00094"/>
    </source>
</evidence>
<dbReference type="VEuPathDB" id="FungiDB:HMPREF1544_01442"/>
<keyword evidence="1" id="KW-0479">Metal-binding</keyword>
<gene>
    <name evidence="10" type="ORF">HMPREF1544_01442</name>
</gene>
<evidence type="ECO:0000256" key="8">
    <source>
        <dbReference type="SAM" id="MobiDB-lite"/>
    </source>
</evidence>
<protein>
    <recommendedName>
        <fullName evidence="9">GATA-type domain-containing protein</fullName>
    </recommendedName>
</protein>
<dbReference type="InterPro" id="IPR058986">
    <property type="entry name" value="Swc3_C"/>
</dbReference>
<dbReference type="OrthoDB" id="2162994at2759"/>
<name>S2JMZ4_MUCC1</name>
<accession>S2JMZ4</accession>
<dbReference type="InterPro" id="IPR000679">
    <property type="entry name" value="Znf_GATA"/>
</dbReference>
<keyword evidence="2 6" id="KW-0863">Zinc-finger</keyword>
<feature type="compositionally biased region" description="Low complexity" evidence="8">
    <location>
        <begin position="259"/>
        <end position="271"/>
    </location>
</feature>
<evidence type="ECO:0000313" key="10">
    <source>
        <dbReference type="EMBL" id="EPB91731.1"/>
    </source>
</evidence>
<feature type="coiled-coil region" evidence="7">
    <location>
        <begin position="542"/>
        <end position="581"/>
    </location>
</feature>
<dbReference type="SMART" id="SM00401">
    <property type="entry name" value="ZnF_GATA"/>
    <property type="match status" value="1"/>
</dbReference>
<evidence type="ECO:0000256" key="2">
    <source>
        <dbReference type="ARBA" id="ARBA00022771"/>
    </source>
</evidence>
<evidence type="ECO:0000256" key="7">
    <source>
        <dbReference type="SAM" id="Coils"/>
    </source>
</evidence>
<evidence type="ECO:0000256" key="5">
    <source>
        <dbReference type="ARBA" id="ARBA00023163"/>
    </source>
</evidence>
<dbReference type="CDD" id="cd00202">
    <property type="entry name" value="ZnF_GATA"/>
    <property type="match status" value="1"/>
</dbReference>
<feature type="region of interest" description="Disordered" evidence="8">
    <location>
        <begin position="181"/>
        <end position="274"/>
    </location>
</feature>
<feature type="region of interest" description="Disordered" evidence="8">
    <location>
        <begin position="116"/>
        <end position="153"/>
    </location>
</feature>
<dbReference type="GO" id="GO:0008270">
    <property type="term" value="F:zinc ion binding"/>
    <property type="evidence" value="ECO:0007669"/>
    <property type="project" value="UniProtKB-KW"/>
</dbReference>
<evidence type="ECO:0000256" key="4">
    <source>
        <dbReference type="ARBA" id="ARBA00023015"/>
    </source>
</evidence>
<feature type="domain" description="GATA-type" evidence="9">
    <location>
        <begin position="494"/>
        <end position="526"/>
    </location>
</feature>
<dbReference type="Pfam" id="PF26242">
    <property type="entry name" value="Swc3_C"/>
    <property type="match status" value="1"/>
</dbReference>
<dbReference type="InParanoid" id="S2JMZ4"/>
<dbReference type="PANTHER" id="PTHR47172">
    <property type="entry name" value="OS01G0976800 PROTEIN"/>
    <property type="match status" value="1"/>
</dbReference>
<dbReference type="EMBL" id="KE123906">
    <property type="protein sequence ID" value="EPB91731.1"/>
    <property type="molecule type" value="Genomic_DNA"/>
</dbReference>
<evidence type="ECO:0000313" key="11">
    <source>
        <dbReference type="Proteomes" id="UP000014254"/>
    </source>
</evidence>
<evidence type="ECO:0000259" key="9">
    <source>
        <dbReference type="PROSITE" id="PS50114"/>
    </source>
</evidence>
<dbReference type="OMA" id="TRRKWPN"/>
<dbReference type="Pfam" id="PF00320">
    <property type="entry name" value="GATA"/>
    <property type="match status" value="1"/>
</dbReference>
<feature type="region of interest" description="Disordered" evidence="8">
    <location>
        <begin position="658"/>
        <end position="735"/>
    </location>
</feature>
<feature type="compositionally biased region" description="Basic and acidic residues" evidence="8">
    <location>
        <begin position="681"/>
        <end position="690"/>
    </location>
</feature>
<evidence type="ECO:0000256" key="3">
    <source>
        <dbReference type="ARBA" id="ARBA00022833"/>
    </source>
</evidence>
<proteinExistence type="predicted"/>
<feature type="compositionally biased region" description="Low complexity" evidence="8">
    <location>
        <begin position="693"/>
        <end position="732"/>
    </location>
</feature>
<dbReference type="InterPro" id="IPR013088">
    <property type="entry name" value="Znf_NHR/GATA"/>
</dbReference>
<keyword evidence="5" id="KW-0804">Transcription</keyword>
<dbReference type="PANTHER" id="PTHR47172:SF24">
    <property type="entry name" value="GATA ZINC FINGER DOMAIN-CONTAINING PROTEIN 14-RELATED"/>
    <property type="match status" value="1"/>
</dbReference>
<dbReference type="GO" id="GO:0006355">
    <property type="term" value="P:regulation of DNA-templated transcription"/>
    <property type="evidence" value="ECO:0007669"/>
    <property type="project" value="InterPro"/>
</dbReference>
<dbReference type="Gene3D" id="3.30.50.10">
    <property type="entry name" value="Erythroid Transcription Factor GATA-1, subunit A"/>
    <property type="match status" value="1"/>
</dbReference>